<dbReference type="SMART" id="SM00335">
    <property type="entry name" value="ANX"/>
    <property type="match status" value="3"/>
</dbReference>
<dbReference type="EMBL" id="JATAAI010000017">
    <property type="protein sequence ID" value="KAK1739616.1"/>
    <property type="molecule type" value="Genomic_DNA"/>
</dbReference>
<evidence type="ECO:0000256" key="3">
    <source>
        <dbReference type="ARBA" id="ARBA00023216"/>
    </source>
</evidence>
<dbReference type="InterPro" id="IPR001464">
    <property type="entry name" value="Annexin"/>
</dbReference>
<sequence>INARYCTSCAANSDLGSIDLSCRSNRLRPSTDIIKINLPQLQLHTIIMSQSINLYPDSVHKSLLGDPEYYPEIDTYVETIRNATKGFGTDEDALIQTLGSKDIHERYLIAYRYKETYNQDLKDLMNKETSGNFGVLIKLLALPIPDAEAKIINMATKGMGTNEKLLWSVICGRSNEEIELLKKVYFKKYNKDLSILVASELSGVLKKLHLACLQGMEETYDPTYHNESKAVEDADEFYAAGEGKWGTDEAALFDIICKAPPKYLQMIDDAYVAKRNHNLERALEKELSGKGKKAAIFHLNMKLNPYKTAAEHIKSTCAGIGTDELGLSCAILRYQHILPRVMVEHVNISSKTVEDRVVSETSGYYRKLLVQMIKVAWPDAA</sequence>
<comment type="similarity">
    <text evidence="1">Belongs to the annexin family.</text>
</comment>
<protein>
    <submittedName>
        <fullName evidence="4">Annexin</fullName>
    </submittedName>
</protein>
<dbReference type="GO" id="GO:0005509">
    <property type="term" value="F:calcium ion binding"/>
    <property type="evidence" value="ECO:0007669"/>
    <property type="project" value="InterPro"/>
</dbReference>
<dbReference type="PANTHER" id="PTHR10502:SF102">
    <property type="entry name" value="ANNEXIN B11"/>
    <property type="match status" value="1"/>
</dbReference>
<keyword evidence="5" id="KW-1185">Reference proteome</keyword>
<dbReference type="Gene3D" id="1.10.220.10">
    <property type="entry name" value="Annexin"/>
    <property type="match status" value="4"/>
</dbReference>
<feature type="non-terminal residue" evidence="4">
    <location>
        <position position="1"/>
    </location>
</feature>
<dbReference type="PRINTS" id="PR00196">
    <property type="entry name" value="ANNEXIN"/>
</dbReference>
<keyword evidence="3" id="KW-0041">Annexin</keyword>
<proteinExistence type="inferred from homology"/>
<dbReference type="GO" id="GO:0001786">
    <property type="term" value="F:phosphatidylserine binding"/>
    <property type="evidence" value="ECO:0007669"/>
    <property type="project" value="TreeGrafter"/>
</dbReference>
<evidence type="ECO:0000313" key="5">
    <source>
        <dbReference type="Proteomes" id="UP001224775"/>
    </source>
</evidence>
<dbReference type="InterPro" id="IPR037104">
    <property type="entry name" value="Annexin_sf"/>
</dbReference>
<dbReference type="AlphaFoldDB" id="A0AAD9D9X7"/>
<organism evidence="4 5">
    <name type="scientific">Skeletonema marinoi</name>
    <dbReference type="NCBI Taxonomy" id="267567"/>
    <lineage>
        <taxon>Eukaryota</taxon>
        <taxon>Sar</taxon>
        <taxon>Stramenopiles</taxon>
        <taxon>Ochrophyta</taxon>
        <taxon>Bacillariophyta</taxon>
        <taxon>Coscinodiscophyceae</taxon>
        <taxon>Thalassiosirophycidae</taxon>
        <taxon>Thalassiosirales</taxon>
        <taxon>Skeletonemataceae</taxon>
        <taxon>Skeletonema</taxon>
        <taxon>Skeletonema marinoi-dohrnii complex</taxon>
    </lineage>
</organism>
<dbReference type="InterPro" id="IPR018502">
    <property type="entry name" value="Annexin_repeat"/>
</dbReference>
<reference evidence="4" key="1">
    <citation type="submission" date="2023-06" db="EMBL/GenBank/DDBJ databases">
        <title>Survivors Of The Sea: Transcriptome response of Skeletonema marinoi to long-term dormancy.</title>
        <authorList>
            <person name="Pinder M.I.M."/>
            <person name="Kourtchenko O."/>
            <person name="Robertson E.K."/>
            <person name="Larsson T."/>
            <person name="Maumus F."/>
            <person name="Osuna-Cruz C.M."/>
            <person name="Vancaester E."/>
            <person name="Stenow R."/>
            <person name="Vandepoele K."/>
            <person name="Ploug H."/>
            <person name="Bruchert V."/>
            <person name="Godhe A."/>
            <person name="Topel M."/>
        </authorList>
    </citation>
    <scope>NUCLEOTIDE SEQUENCE</scope>
    <source>
        <strain evidence="4">R05AC</strain>
    </source>
</reference>
<dbReference type="SUPFAM" id="SSF47874">
    <property type="entry name" value="Annexin"/>
    <property type="match status" value="1"/>
</dbReference>
<gene>
    <name evidence="4" type="ORF">QTG54_009375</name>
</gene>
<evidence type="ECO:0000256" key="2">
    <source>
        <dbReference type="ARBA" id="ARBA00022737"/>
    </source>
</evidence>
<dbReference type="PANTHER" id="PTHR10502">
    <property type="entry name" value="ANNEXIN"/>
    <property type="match status" value="1"/>
</dbReference>
<dbReference type="GO" id="GO:0005886">
    <property type="term" value="C:plasma membrane"/>
    <property type="evidence" value="ECO:0007669"/>
    <property type="project" value="TreeGrafter"/>
</dbReference>
<name>A0AAD9D9X7_9STRA</name>
<evidence type="ECO:0000256" key="1">
    <source>
        <dbReference type="ARBA" id="ARBA00007831"/>
    </source>
</evidence>
<dbReference type="PROSITE" id="PS51897">
    <property type="entry name" value="ANNEXIN_2"/>
    <property type="match status" value="3"/>
</dbReference>
<keyword evidence="2" id="KW-0677">Repeat</keyword>
<dbReference type="Proteomes" id="UP001224775">
    <property type="component" value="Unassembled WGS sequence"/>
</dbReference>
<dbReference type="GO" id="GO:0005544">
    <property type="term" value="F:calcium-dependent phospholipid binding"/>
    <property type="evidence" value="ECO:0007669"/>
    <property type="project" value="InterPro"/>
</dbReference>
<dbReference type="Pfam" id="PF00191">
    <property type="entry name" value="Annexin"/>
    <property type="match status" value="3"/>
</dbReference>
<accession>A0AAD9D9X7</accession>
<comment type="caution">
    <text evidence="4">The sequence shown here is derived from an EMBL/GenBank/DDBJ whole genome shotgun (WGS) entry which is preliminary data.</text>
</comment>
<dbReference type="GO" id="GO:0005737">
    <property type="term" value="C:cytoplasm"/>
    <property type="evidence" value="ECO:0007669"/>
    <property type="project" value="TreeGrafter"/>
</dbReference>
<evidence type="ECO:0000313" key="4">
    <source>
        <dbReference type="EMBL" id="KAK1739616.1"/>
    </source>
</evidence>